<evidence type="ECO:0000256" key="8">
    <source>
        <dbReference type="ARBA" id="ARBA00024725"/>
    </source>
</evidence>
<dbReference type="GO" id="GO:0005524">
    <property type="term" value="F:ATP binding"/>
    <property type="evidence" value="ECO:0007669"/>
    <property type="project" value="UniProtKB-KW"/>
</dbReference>
<evidence type="ECO:0000256" key="4">
    <source>
        <dbReference type="ARBA" id="ARBA00022741"/>
    </source>
</evidence>
<evidence type="ECO:0000256" key="7">
    <source>
        <dbReference type="ARBA" id="ARBA00023136"/>
    </source>
</evidence>
<dbReference type="GO" id="GO:0140359">
    <property type="term" value="F:ABC-type transporter activity"/>
    <property type="evidence" value="ECO:0007669"/>
    <property type="project" value="InterPro"/>
</dbReference>
<name>A0A8J3MQH4_9RICK</name>
<keyword evidence="13" id="KW-1185">Reference proteome</keyword>
<protein>
    <submittedName>
        <fullName evidence="12">ABC transporter ATP-binding protein</fullName>
    </submittedName>
</protein>
<dbReference type="InterPro" id="IPR039421">
    <property type="entry name" value="Type_1_exporter"/>
</dbReference>
<feature type="transmembrane region" description="Helical" evidence="9">
    <location>
        <begin position="255"/>
        <end position="275"/>
    </location>
</feature>
<dbReference type="Proteomes" id="UP000637906">
    <property type="component" value="Unassembled WGS sequence"/>
</dbReference>
<dbReference type="PROSITE" id="PS00211">
    <property type="entry name" value="ABC_TRANSPORTER_1"/>
    <property type="match status" value="1"/>
</dbReference>
<evidence type="ECO:0000256" key="9">
    <source>
        <dbReference type="SAM" id="Phobius"/>
    </source>
</evidence>
<keyword evidence="6 9" id="KW-1133">Transmembrane helix</keyword>
<feature type="transmembrane region" description="Helical" evidence="9">
    <location>
        <begin position="29"/>
        <end position="50"/>
    </location>
</feature>
<dbReference type="Pfam" id="PF00664">
    <property type="entry name" value="ABC_membrane"/>
    <property type="match status" value="1"/>
</dbReference>
<dbReference type="GO" id="GO:0034040">
    <property type="term" value="F:ATPase-coupled lipid transmembrane transporter activity"/>
    <property type="evidence" value="ECO:0007669"/>
    <property type="project" value="TreeGrafter"/>
</dbReference>
<feature type="domain" description="ABC transmembrane type-1" evidence="11">
    <location>
        <begin position="31"/>
        <end position="308"/>
    </location>
</feature>
<evidence type="ECO:0000256" key="6">
    <source>
        <dbReference type="ARBA" id="ARBA00022989"/>
    </source>
</evidence>
<reference evidence="12 13" key="1">
    <citation type="journal article" date="2021" name="Microb. Ecol.">
        <title>Candidatus Mesenet longicola: Novel Endosymbionts of Brontispa longissima that Induce Cytoplasmic Incompatibility.</title>
        <authorList>
            <person name="Takano S."/>
            <person name="Gotoh Y."/>
            <person name="Hayashi T."/>
        </authorList>
    </citation>
    <scope>NUCLEOTIDE SEQUENCE [LARGE SCALE GENOMIC DNA]</scope>
    <source>
        <strain evidence="12">L5</strain>
    </source>
</reference>
<comment type="subcellular location">
    <subcellularLocation>
        <location evidence="1">Cell membrane</location>
        <topology evidence="1">Multi-pass membrane protein</topology>
    </subcellularLocation>
</comment>
<keyword evidence="5 12" id="KW-0067">ATP-binding</keyword>
<evidence type="ECO:0000256" key="3">
    <source>
        <dbReference type="ARBA" id="ARBA00022692"/>
    </source>
</evidence>
<proteinExistence type="inferred from homology"/>
<evidence type="ECO:0000256" key="5">
    <source>
        <dbReference type="ARBA" id="ARBA00022840"/>
    </source>
</evidence>
<dbReference type="PROSITE" id="PS50893">
    <property type="entry name" value="ABC_TRANSPORTER_2"/>
    <property type="match status" value="1"/>
</dbReference>
<dbReference type="GO" id="GO:0030253">
    <property type="term" value="P:protein secretion by the type I secretion system"/>
    <property type="evidence" value="ECO:0007669"/>
    <property type="project" value="InterPro"/>
</dbReference>
<dbReference type="GO" id="GO:0016887">
    <property type="term" value="F:ATP hydrolysis activity"/>
    <property type="evidence" value="ECO:0007669"/>
    <property type="project" value="InterPro"/>
</dbReference>
<dbReference type="AlphaFoldDB" id="A0A8J3MQH4"/>
<keyword evidence="3 9" id="KW-0812">Transmembrane</keyword>
<evidence type="ECO:0000256" key="1">
    <source>
        <dbReference type="ARBA" id="ARBA00004651"/>
    </source>
</evidence>
<comment type="similarity">
    <text evidence="2">Belongs to the ABC transporter superfamily.</text>
</comment>
<dbReference type="InterPro" id="IPR010128">
    <property type="entry name" value="ATPase_T1SS_PrtD-like"/>
</dbReference>
<organism evidence="12 13">
    <name type="scientific">Candidatus Mesenet longicola</name>
    <dbReference type="NCBI Taxonomy" id="1892558"/>
    <lineage>
        <taxon>Bacteria</taxon>
        <taxon>Pseudomonadati</taxon>
        <taxon>Pseudomonadota</taxon>
        <taxon>Alphaproteobacteria</taxon>
        <taxon>Rickettsiales</taxon>
        <taxon>Anaplasmataceae</taxon>
        <taxon>Candidatus Mesenet</taxon>
    </lineage>
</organism>
<dbReference type="SUPFAM" id="SSF90123">
    <property type="entry name" value="ABC transporter transmembrane region"/>
    <property type="match status" value="1"/>
</dbReference>
<dbReference type="InterPro" id="IPR011527">
    <property type="entry name" value="ABC1_TM_dom"/>
</dbReference>
<dbReference type="Pfam" id="PF00005">
    <property type="entry name" value="ABC_tran"/>
    <property type="match status" value="1"/>
</dbReference>
<accession>A0A8J3MQH4</accession>
<dbReference type="InterPro" id="IPR003593">
    <property type="entry name" value="AAA+_ATPase"/>
</dbReference>
<evidence type="ECO:0000313" key="12">
    <source>
        <dbReference type="EMBL" id="GHM59547.1"/>
    </source>
</evidence>
<feature type="domain" description="ABC transporter" evidence="10">
    <location>
        <begin position="339"/>
        <end position="575"/>
    </location>
</feature>
<dbReference type="NCBIfam" id="TIGR01842">
    <property type="entry name" value="type_I_sec_PrtD"/>
    <property type="match status" value="1"/>
</dbReference>
<dbReference type="PANTHER" id="PTHR24221:SF248">
    <property type="entry name" value="ABC TRANSPORTER TRANSMEMBRANE REGION"/>
    <property type="match status" value="1"/>
</dbReference>
<dbReference type="InterPro" id="IPR036640">
    <property type="entry name" value="ABC1_TM_sf"/>
</dbReference>
<dbReference type="Gene3D" id="1.20.1560.10">
    <property type="entry name" value="ABC transporter type 1, transmembrane domain"/>
    <property type="match status" value="1"/>
</dbReference>
<dbReference type="InterPro" id="IPR017871">
    <property type="entry name" value="ABC_transporter-like_CS"/>
</dbReference>
<evidence type="ECO:0000256" key="2">
    <source>
        <dbReference type="ARBA" id="ARBA00005417"/>
    </source>
</evidence>
<dbReference type="GO" id="GO:0005886">
    <property type="term" value="C:plasma membrane"/>
    <property type="evidence" value="ECO:0007669"/>
    <property type="project" value="UniProtKB-SubCell"/>
</dbReference>
<dbReference type="InterPro" id="IPR003439">
    <property type="entry name" value="ABC_transporter-like_ATP-bd"/>
</dbReference>
<dbReference type="InterPro" id="IPR027417">
    <property type="entry name" value="P-loop_NTPase"/>
</dbReference>
<feature type="transmembrane region" description="Helical" evidence="9">
    <location>
        <begin position="152"/>
        <end position="182"/>
    </location>
</feature>
<dbReference type="PANTHER" id="PTHR24221">
    <property type="entry name" value="ATP-BINDING CASSETTE SUB-FAMILY B"/>
    <property type="match status" value="1"/>
</dbReference>
<keyword evidence="4" id="KW-0547">Nucleotide-binding</keyword>
<gene>
    <name evidence="12" type="ORF">sL5_05400</name>
</gene>
<dbReference type="PROSITE" id="PS50929">
    <property type="entry name" value="ABC_TM1F"/>
    <property type="match status" value="1"/>
</dbReference>
<evidence type="ECO:0000313" key="13">
    <source>
        <dbReference type="Proteomes" id="UP000637906"/>
    </source>
</evidence>
<dbReference type="SUPFAM" id="SSF52540">
    <property type="entry name" value="P-loop containing nucleoside triphosphate hydrolases"/>
    <property type="match status" value="1"/>
</dbReference>
<dbReference type="EMBL" id="BNGU01000018">
    <property type="protein sequence ID" value="GHM59547.1"/>
    <property type="molecule type" value="Genomic_DNA"/>
</dbReference>
<dbReference type="SMART" id="SM00382">
    <property type="entry name" value="AAA"/>
    <property type="match status" value="1"/>
</dbReference>
<comment type="caution">
    <text evidence="12">The sequence shown here is derived from an EMBL/GenBank/DDBJ whole genome shotgun (WGS) entry which is preliminary data.</text>
</comment>
<sequence>MEGVNLQPAVAKELKESLLYICLEKCKSAFWFIFWFSSGINFLVLFLPLYTSQVLDRVISSGSVPTLVMLSIISLSAFACSSMLETCRYLAMAKIGDWLDKVMTPDLIIKSIRLTSVRSSTSSGEALRDLGVIKGFITGYGVFSLFDTPWSIIYLIAIFMIHPSTGFIAVIGVVVLLSMAIWNEFATKRIIKETNEESIRNINAIDVATRNAEVVEAMGMAEHIVTEWCEKNDQNRTLQTKAQGRSNVIMGVTKFLRSTLQISVIGTGALLAIVAHKTAGSIIAASILMGRVLAPFEASINTWKMLTSARLSYKRLQLLILTSPKREQTMSLPEPEGQLLFDRVFFTPYGSNKPTIKGISFAINPGDVVGVIGASASGKSTIAKLTVGVWKPIAGVVRLDGADVYSWDRTDFGHYVGYLPQDIELFNTSIKVNIARMDPNPNPEGVIKAAKTAGIHELILSLPNGYDTVIGGSGVTLSGGQKQLLGLARAFYGNIKLLVLDEPNANLDGTGEARLIKAIEHARNNKITTLIITHKIPLLSVVEKIIVMHDGTVTAMGPRDEILSKMLSQAPPEKPGKQE</sequence>
<keyword evidence="7 9" id="KW-0472">Membrane</keyword>
<evidence type="ECO:0000259" key="10">
    <source>
        <dbReference type="PROSITE" id="PS50893"/>
    </source>
</evidence>
<dbReference type="Gene3D" id="3.40.50.300">
    <property type="entry name" value="P-loop containing nucleotide triphosphate hydrolases"/>
    <property type="match status" value="1"/>
</dbReference>
<feature type="transmembrane region" description="Helical" evidence="9">
    <location>
        <begin position="62"/>
        <end position="84"/>
    </location>
</feature>
<comment type="function">
    <text evidence="8">Part of an ABC transporter complex. Transmembrane domains (TMD) form a pore in the inner membrane and the ATP-binding domain (NBD) is responsible for energy generation.</text>
</comment>
<evidence type="ECO:0000259" key="11">
    <source>
        <dbReference type="PROSITE" id="PS50929"/>
    </source>
</evidence>
<dbReference type="GO" id="GO:0030256">
    <property type="term" value="C:type I protein secretion system complex"/>
    <property type="evidence" value="ECO:0007669"/>
    <property type="project" value="InterPro"/>
</dbReference>